<feature type="domain" description="AP2/ERF" evidence="7">
    <location>
        <begin position="1391"/>
        <end position="1442"/>
    </location>
</feature>
<dbReference type="GO" id="GO:0003677">
    <property type="term" value="F:DNA binding"/>
    <property type="evidence" value="ECO:0007669"/>
    <property type="project" value="UniProtKB-KW"/>
</dbReference>
<name>A0A6V7TAH2_PLAVN</name>
<feature type="compositionally biased region" description="Acidic residues" evidence="6">
    <location>
        <begin position="710"/>
        <end position="720"/>
    </location>
</feature>
<feature type="compositionally biased region" description="Low complexity" evidence="6">
    <location>
        <begin position="1512"/>
        <end position="1524"/>
    </location>
</feature>
<evidence type="ECO:0000313" key="10">
    <source>
        <dbReference type="Proteomes" id="UP000515697"/>
    </source>
</evidence>
<proteinExistence type="predicted"/>
<dbReference type="VEuPathDB" id="PlasmoDB:PVLDE_1203380"/>
<comment type="subcellular location">
    <subcellularLocation>
        <location evidence="1">Nucleus</location>
    </subcellularLocation>
</comment>
<keyword evidence="3" id="KW-0238">DNA-binding</keyword>
<dbReference type="Pfam" id="PF14733">
    <property type="entry name" value="ACDC"/>
    <property type="match status" value="1"/>
</dbReference>
<keyword evidence="2" id="KW-0805">Transcription regulation</keyword>
<feature type="region of interest" description="Disordered" evidence="6">
    <location>
        <begin position="668"/>
        <end position="732"/>
    </location>
</feature>
<dbReference type="VEuPathDB" id="PlasmoDB:PVLDE_1203370"/>
<dbReference type="InterPro" id="IPR028078">
    <property type="entry name" value="ACDC"/>
</dbReference>
<feature type="compositionally biased region" description="Basic and acidic residues" evidence="6">
    <location>
        <begin position="668"/>
        <end position="701"/>
    </location>
</feature>
<sequence>MKPEDEHFDNIGEDAYIQTINQINIISNKCIINSSNDGGIKIGVNQKDYDLYISQLKNKNPKELFQMPMDTYAHGIVSGEGDSDDIPTTNSSSSKNDSNNNKNNNDNRDKGDELNGIDPPLRKIKKNVDNKITDLECYNIACGSDGEYNDLCNKTTNNIKNNIKLNVDFLIKCNDSNDTAISASTSCTNTKLLRQSSDLNNLNTENYIFSNTDDNKIGSNTSKIKEICNENYIYDKEENIISNSVNNGNIDNTSKGSSAVRFSSHSKLNYNYEPSENTKCIIYDNNIDKHTNCKIDKEYNNISMNNFSNNLKKSKNNINTAINNGIINYDLLNEKNKNPKIVHENTYDLLNNTELANKLNKFCNKIQKKKITKDYNFVDHQTNNIINIEHDINEEETEVIQKNGIQSMLMHIKNINNLSSDNLTQSKDQHLEQVDTNCLNSNNDLSDQDEKKKKKRKRINDNLALNNIKKQINSINSYKNYIYNNETVEDPNHQQMIAQAFFNKNEMGKINSEHIVNDPIDLLNSEQTNKKNGVKSENVISENYNKNVITNNVLPQIVRSPIYQKSRKTDKIENDSDIYEKESEHDNNSVDDCKAVISGIKNEINVSDDVRTNNVSADEPAASIDNDITTYPPPNITNEVYSKRPQRNAAKKCINLWSEELKKKSEKMYGLHDKGKNGGVDSKREEKLLKKKEKEREKKEGIYLNKTDCENNEEGMDEDKEDKQKKKNKKNKKYNKNENITEIEQGNEEIPILFNRNMDEREMFKYLDILRHLPSKKGGAQYKLHKAILTEEMVKRAKKFPLVQGVYFDRYQQRWSVNWNEDGKRVAKYFPIKLFGFDYARRLAIYCKNYQKIPEEALIFEQAYRAKQQNNKSKSENRDNSKTGEIENNGENSKGDTIKKNNKRNLKKRNILIKQNSEDETLNSSNVTKKRNLTNQNDKSNDTHFIQSNGKIWENLENIQDISKKLMNNENGYSSDNNSEARKYNPFFDNNNNLLSDSISGSIRSNSHSEELVAGNILNNLQRHDNIDIFKINKMYSASANTIKKNDLQNSINGEAQLLNLLKNKHLNSESNVDLDNNKKLNLFEWDNDANYQANALDELDKIGIEKISKKKKKNISHKVQSELYHLENINLLNGIGKENINTIQKANQLASKNNLITKLNTINHDIEDERSEEKTNKIKKSLKKNITCTSTGTSSLKSSASCISSASSCYKNLEQLSSNNVYPDFKENHIAHNNNDNLANEKESQVSNKWIGKYETQNISGNSKTAAIRKESFSSSTGANENRFLKSEDGRIMKPIVNQSKEQTSIDSNDKNIFQRILNQGYDKNIENIETYRNKIDDIKNINKYKDIINNLGGFQNIDKALNINDSNNVHNSTENMNKENDENGDDINSRIVGVHYDRKQYRWKATWYTSNGRRCAKYYPIKQYGYLEAKKMAIECRKAYNLYKKLKKNPENNTDTNDIEDIDFETTIFPKEYYISLFENDEKKDGYYLDSKKGKKIKGKKESVTTPVPSNSLRNNSANRNNIGLSFPNSNNDYYYLGDNSVNNNCNDVNSTNTVNRNYCNNVLNFLDNAKQKKHCNDALKKIGSMKSGEYSNLSEHVDNVGSLHKSNTLLTDFNEYNINKKKIENNIDKVKYFPIDSKTNGNNLFRNIAEISNYNKLKKLNSQNLGYTYDKGSDSICHSTFKNGIDEEEKEENKEGGINENNLNNSTKYPSPSLLSLYYLSENILKFQKGTIKYILQDLRDNCLSNLAYDLQNITFQEYYMAIHYLNRYVNDSTCYDDIFFLLKVLAQNLEIKKIPSLYNEEKQKELLNSLTVITKKLKNNYSYYAHNTFKNTNELDKFSSLIFQ</sequence>
<dbReference type="VEuPathDB" id="PlasmoDB:PVPCR_1203270"/>
<evidence type="ECO:0000256" key="3">
    <source>
        <dbReference type="ARBA" id="ARBA00023125"/>
    </source>
</evidence>
<feature type="compositionally biased region" description="Basic residues" evidence="6">
    <location>
        <begin position="900"/>
        <end position="911"/>
    </location>
</feature>
<evidence type="ECO:0000256" key="4">
    <source>
        <dbReference type="ARBA" id="ARBA00023163"/>
    </source>
</evidence>
<organism evidence="9 10">
    <name type="scientific">Plasmodium vinckei</name>
    <dbReference type="NCBI Taxonomy" id="5860"/>
    <lineage>
        <taxon>Eukaryota</taxon>
        <taxon>Sar</taxon>
        <taxon>Alveolata</taxon>
        <taxon>Apicomplexa</taxon>
        <taxon>Aconoidasida</taxon>
        <taxon>Haemosporida</taxon>
        <taxon>Plasmodiidae</taxon>
        <taxon>Plasmodium</taxon>
        <taxon>Plasmodium (Vinckeia)</taxon>
    </lineage>
</organism>
<feature type="domain" description="AP2/ERF" evidence="7">
    <location>
        <begin position="802"/>
        <end position="850"/>
    </location>
</feature>
<evidence type="ECO:0000256" key="5">
    <source>
        <dbReference type="ARBA" id="ARBA00023242"/>
    </source>
</evidence>
<reference evidence="9 10" key="1">
    <citation type="submission" date="2020-08" db="EMBL/GenBank/DDBJ databases">
        <authorList>
            <person name="Ramaprasad A."/>
        </authorList>
    </citation>
    <scope>NUCLEOTIDE SEQUENCE [LARGE SCALE GENOMIC DNA]</scope>
</reference>
<evidence type="ECO:0000256" key="1">
    <source>
        <dbReference type="ARBA" id="ARBA00004123"/>
    </source>
</evidence>
<keyword evidence="4" id="KW-0804">Transcription</keyword>
<evidence type="ECO:0000313" key="9">
    <source>
        <dbReference type="EMBL" id="CAD2110013.1"/>
    </source>
</evidence>
<dbReference type="GO" id="GO:0005634">
    <property type="term" value="C:nucleus"/>
    <property type="evidence" value="ECO:0007669"/>
    <property type="project" value="UniProtKB-SubCell"/>
</dbReference>
<dbReference type="EMBL" id="LR865433">
    <property type="protein sequence ID" value="CAD2110013.1"/>
    <property type="molecule type" value="Genomic_DNA"/>
</dbReference>
<dbReference type="VEuPathDB" id="PlasmoDB:PVBDA_1203380"/>
<dbReference type="Gene3D" id="1.20.5.2050">
    <property type="match status" value="2"/>
</dbReference>
<evidence type="ECO:0000259" key="7">
    <source>
        <dbReference type="Pfam" id="PF00847"/>
    </source>
</evidence>
<dbReference type="InterPro" id="IPR001471">
    <property type="entry name" value="AP2/ERF_dom"/>
</dbReference>
<dbReference type="VEuPathDB" id="PlasmoDB:PVBDA_1203370"/>
<feature type="compositionally biased region" description="Basic and acidic residues" evidence="6">
    <location>
        <begin position="873"/>
        <end position="885"/>
    </location>
</feature>
<dbReference type="GO" id="GO:0003700">
    <property type="term" value="F:DNA-binding transcription factor activity"/>
    <property type="evidence" value="ECO:0007669"/>
    <property type="project" value="InterPro"/>
</dbReference>
<dbReference type="VEuPathDB" id="PlasmoDB:PVSEL_1202940"/>
<evidence type="ECO:0000256" key="2">
    <source>
        <dbReference type="ARBA" id="ARBA00023015"/>
    </source>
</evidence>
<feature type="compositionally biased region" description="Low complexity" evidence="6">
    <location>
        <begin position="90"/>
        <end position="104"/>
    </location>
</feature>
<feature type="compositionally biased region" description="Polar residues" evidence="6">
    <location>
        <begin position="436"/>
        <end position="445"/>
    </location>
</feature>
<feature type="region of interest" description="Disordered" evidence="6">
    <location>
        <begin position="867"/>
        <end position="944"/>
    </location>
</feature>
<accession>A0A6V7TAH2</accession>
<feature type="region of interest" description="Disordered" evidence="6">
    <location>
        <begin position="1689"/>
        <end position="1708"/>
    </location>
</feature>
<keyword evidence="5" id="KW-0539">Nucleus</keyword>
<feature type="compositionally biased region" description="Polar residues" evidence="6">
    <location>
        <begin position="922"/>
        <end position="944"/>
    </location>
</feature>
<dbReference type="VEuPathDB" id="PlasmoDB:PVVCY_1203250"/>
<feature type="domain" description="AP2-coincident C-terminal" evidence="8">
    <location>
        <begin position="1724"/>
        <end position="1814"/>
    </location>
</feature>
<protein>
    <submittedName>
        <fullName evidence="9">Transcription factor with AP2 domain(S), putative</fullName>
    </submittedName>
</protein>
<gene>
    <name evidence="9" type="ORF">PVSEL_1202940</name>
</gene>
<dbReference type="Pfam" id="PF00847">
    <property type="entry name" value="AP2"/>
    <property type="match status" value="2"/>
</dbReference>
<evidence type="ECO:0000259" key="8">
    <source>
        <dbReference type="Pfam" id="PF14733"/>
    </source>
</evidence>
<feature type="region of interest" description="Disordered" evidence="6">
    <location>
        <begin position="436"/>
        <end position="458"/>
    </location>
</feature>
<evidence type="ECO:0000256" key="6">
    <source>
        <dbReference type="SAM" id="MobiDB-lite"/>
    </source>
</evidence>
<dbReference type="Proteomes" id="UP000515697">
    <property type="component" value="Chromosome PVSEL_12"/>
</dbReference>
<feature type="region of interest" description="Disordered" evidence="6">
    <location>
        <begin position="76"/>
        <end position="121"/>
    </location>
</feature>
<feature type="region of interest" description="Disordered" evidence="6">
    <location>
        <begin position="1502"/>
        <end position="1524"/>
    </location>
</feature>